<feature type="transmembrane region" description="Helical" evidence="1">
    <location>
        <begin position="160"/>
        <end position="180"/>
    </location>
</feature>
<dbReference type="AlphaFoldDB" id="A0A1X7I1F6"/>
<dbReference type="PANTHER" id="PTHR14969">
    <property type="entry name" value="SPHINGOSINE-1-PHOSPHATE PHOSPHOHYDROLASE"/>
    <property type="match status" value="1"/>
</dbReference>
<dbReference type="PANTHER" id="PTHR14969:SF13">
    <property type="entry name" value="AT30094P"/>
    <property type="match status" value="1"/>
</dbReference>
<protein>
    <submittedName>
        <fullName evidence="3">Undecaprenyl-diphosphatase</fullName>
    </submittedName>
</protein>
<evidence type="ECO:0000256" key="1">
    <source>
        <dbReference type="SAM" id="Phobius"/>
    </source>
</evidence>
<feature type="transmembrane region" description="Helical" evidence="1">
    <location>
        <begin position="65"/>
        <end position="84"/>
    </location>
</feature>
<dbReference type="OrthoDB" id="9789113at2"/>
<dbReference type="CDD" id="cd03392">
    <property type="entry name" value="PAP2_like_2"/>
    <property type="match status" value="1"/>
</dbReference>
<reference evidence="3 4" key="1">
    <citation type="submission" date="2017-04" db="EMBL/GenBank/DDBJ databases">
        <authorList>
            <person name="Afonso C.L."/>
            <person name="Miller P.J."/>
            <person name="Scott M.A."/>
            <person name="Spackman E."/>
            <person name="Goraichik I."/>
            <person name="Dimitrov K.M."/>
            <person name="Suarez D.L."/>
            <person name="Swayne D.E."/>
        </authorList>
    </citation>
    <scope>NUCLEOTIDE SEQUENCE [LARGE SCALE GENOMIC DNA]</scope>
    <source>
        <strain evidence="3 4">11</strain>
    </source>
</reference>
<dbReference type="Proteomes" id="UP000193834">
    <property type="component" value="Unassembled WGS sequence"/>
</dbReference>
<evidence type="ECO:0000259" key="2">
    <source>
        <dbReference type="SMART" id="SM00014"/>
    </source>
</evidence>
<organism evidence="3 4">
    <name type="scientific">Paenibacillus aquistagni</name>
    <dbReference type="NCBI Taxonomy" id="1852522"/>
    <lineage>
        <taxon>Bacteria</taxon>
        <taxon>Bacillati</taxon>
        <taxon>Bacillota</taxon>
        <taxon>Bacilli</taxon>
        <taxon>Bacillales</taxon>
        <taxon>Paenibacillaceae</taxon>
        <taxon>Paenibacillus</taxon>
    </lineage>
</organism>
<feature type="transmembrane region" description="Helical" evidence="1">
    <location>
        <begin position="12"/>
        <end position="29"/>
    </location>
</feature>
<feature type="domain" description="Phosphatidic acid phosphatase type 2/haloperoxidase" evidence="2">
    <location>
        <begin position="89"/>
        <end position="201"/>
    </location>
</feature>
<keyword evidence="1" id="KW-0812">Transmembrane</keyword>
<dbReference type="SMART" id="SM00014">
    <property type="entry name" value="acidPPc"/>
    <property type="match status" value="1"/>
</dbReference>
<dbReference type="Pfam" id="PF01569">
    <property type="entry name" value="PAP2"/>
    <property type="match status" value="1"/>
</dbReference>
<accession>A0A1X7I1F6</accession>
<dbReference type="Gene3D" id="1.20.144.10">
    <property type="entry name" value="Phosphatidic acid phosphatase type 2/haloperoxidase"/>
    <property type="match status" value="2"/>
</dbReference>
<proteinExistence type="predicted"/>
<dbReference type="EMBL" id="FXAZ01000001">
    <property type="protein sequence ID" value="SMG08157.1"/>
    <property type="molecule type" value="Genomic_DNA"/>
</dbReference>
<name>A0A1X7I1F6_9BACL</name>
<keyword evidence="1" id="KW-1133">Transmembrane helix</keyword>
<dbReference type="STRING" id="1852522.SAMN06295960_0049"/>
<feature type="transmembrane region" description="Helical" evidence="1">
    <location>
        <begin position="91"/>
        <end position="110"/>
    </location>
</feature>
<dbReference type="InterPro" id="IPR000326">
    <property type="entry name" value="PAP2/HPO"/>
</dbReference>
<keyword evidence="1" id="KW-0472">Membrane</keyword>
<feature type="transmembrane region" description="Helical" evidence="1">
    <location>
        <begin position="130"/>
        <end position="148"/>
    </location>
</feature>
<evidence type="ECO:0000313" key="3">
    <source>
        <dbReference type="EMBL" id="SMG08157.1"/>
    </source>
</evidence>
<gene>
    <name evidence="3" type="ORF">SAMN06295960_0049</name>
</gene>
<dbReference type="SUPFAM" id="SSF48317">
    <property type="entry name" value="Acid phosphatase/Vanadium-dependent haloperoxidase"/>
    <property type="match status" value="1"/>
</dbReference>
<dbReference type="RefSeq" id="WP_085492373.1">
    <property type="nucleotide sequence ID" value="NZ_FXAZ01000001.1"/>
</dbReference>
<sequence length="212" mass="23661">MNASKTARRSMSISVVLAALFIIFAWLVLTDRLSSFDLLIIETIQGLESPLLTKAMLLITKTGEGLLLIMITLAIMIVLFAVLRHRRELELLVFVSLTSACLNQLLKIIIVRPRPTLNRLIEVGGYSFPSGHSMAAFSLYGTVTYLLWKHIPNRAGRIVLLTLSGCFIVLIGLSRVYLGVHYPTDVLAGYLASASWLLLSISLYERWIRKIS</sequence>
<feature type="transmembrane region" description="Helical" evidence="1">
    <location>
        <begin position="186"/>
        <end position="204"/>
    </location>
</feature>
<evidence type="ECO:0000313" key="4">
    <source>
        <dbReference type="Proteomes" id="UP000193834"/>
    </source>
</evidence>
<dbReference type="InterPro" id="IPR036938">
    <property type="entry name" value="PAP2/HPO_sf"/>
</dbReference>
<keyword evidence="4" id="KW-1185">Reference proteome</keyword>